<accession>A0A849AD28</accession>
<evidence type="ECO:0008006" key="5">
    <source>
        <dbReference type="Google" id="ProtNLM"/>
    </source>
</evidence>
<feature type="transmembrane region" description="Helical" evidence="2">
    <location>
        <begin position="12"/>
        <end position="33"/>
    </location>
</feature>
<feature type="compositionally biased region" description="Low complexity" evidence="1">
    <location>
        <begin position="96"/>
        <end position="108"/>
    </location>
</feature>
<dbReference type="EMBL" id="JABEND010000017">
    <property type="protein sequence ID" value="NNG37643.1"/>
    <property type="molecule type" value="Genomic_DNA"/>
</dbReference>
<feature type="compositionally biased region" description="Basic and acidic residues" evidence="1">
    <location>
        <begin position="145"/>
        <end position="161"/>
    </location>
</feature>
<feature type="transmembrane region" description="Helical" evidence="2">
    <location>
        <begin position="45"/>
        <end position="63"/>
    </location>
</feature>
<evidence type="ECO:0000256" key="1">
    <source>
        <dbReference type="SAM" id="MobiDB-lite"/>
    </source>
</evidence>
<feature type="compositionally biased region" description="Basic and acidic residues" evidence="1">
    <location>
        <begin position="126"/>
        <end position="137"/>
    </location>
</feature>
<dbReference type="RefSeq" id="WP_171201328.1">
    <property type="nucleotide sequence ID" value="NZ_JABEND010000017.1"/>
</dbReference>
<gene>
    <name evidence="3" type="ORF">HKD39_18450</name>
</gene>
<protein>
    <recommendedName>
        <fullName evidence="5">DNA-binding transcriptional regulator of glucitol operon</fullName>
    </recommendedName>
</protein>
<name>A0A849AD28_9ACTN</name>
<organism evidence="3 4">
    <name type="scientific">Nakamurella aerolata</name>
    <dbReference type="NCBI Taxonomy" id="1656892"/>
    <lineage>
        <taxon>Bacteria</taxon>
        <taxon>Bacillati</taxon>
        <taxon>Actinomycetota</taxon>
        <taxon>Actinomycetes</taxon>
        <taxon>Nakamurellales</taxon>
        <taxon>Nakamurellaceae</taxon>
        <taxon>Nakamurella</taxon>
    </lineage>
</organism>
<keyword evidence="2" id="KW-0472">Membrane</keyword>
<evidence type="ECO:0000313" key="4">
    <source>
        <dbReference type="Proteomes" id="UP000562984"/>
    </source>
</evidence>
<dbReference type="AlphaFoldDB" id="A0A849AD28"/>
<evidence type="ECO:0000313" key="3">
    <source>
        <dbReference type="EMBL" id="NNG37643.1"/>
    </source>
</evidence>
<dbReference type="Proteomes" id="UP000562984">
    <property type="component" value="Unassembled WGS sequence"/>
</dbReference>
<keyword evidence="4" id="KW-1185">Reference proteome</keyword>
<keyword evidence="2" id="KW-1133">Transmembrane helix</keyword>
<feature type="region of interest" description="Disordered" evidence="1">
    <location>
        <begin position="91"/>
        <end position="174"/>
    </location>
</feature>
<reference evidence="3 4" key="1">
    <citation type="submission" date="2020-05" db="EMBL/GenBank/DDBJ databases">
        <title>Nakamurella sp. DB0629 isolated from air conditioner.</title>
        <authorList>
            <person name="Kim D.H."/>
            <person name="Kim D.-U."/>
        </authorList>
    </citation>
    <scope>NUCLEOTIDE SEQUENCE [LARGE SCALE GENOMIC DNA]</scope>
    <source>
        <strain evidence="3 4">DB0629</strain>
    </source>
</reference>
<feature type="compositionally biased region" description="Low complexity" evidence="1">
    <location>
        <begin position="115"/>
        <end position="125"/>
    </location>
</feature>
<comment type="caution">
    <text evidence="3">The sequence shown here is derived from an EMBL/GenBank/DDBJ whole genome shotgun (WGS) entry which is preliminary data.</text>
</comment>
<proteinExistence type="predicted"/>
<keyword evidence="2" id="KW-0812">Transmembrane</keyword>
<evidence type="ECO:0000256" key="2">
    <source>
        <dbReference type="SAM" id="Phobius"/>
    </source>
</evidence>
<sequence length="201" mass="21860">MDRRFLKPGWLVGHLIMVAAVVVCVRLGFWQWHRSQETAGTMQNLAYAVLWPAFGLGFIYMWVRFLLLEKSKDEQDDKELDEGIASILDEAKAGDADGAGASDADPATGPRPVNGASPVPASGGAAEDHREPDRGESAHQVTAREPADHRATPSRRARAEESTEPATFVGYVPDVDADDDPELAAYNRALAALAEKDRRAH</sequence>